<dbReference type="Gramene" id="ORUFI05G08310.3">
    <property type="protein sequence ID" value="ORUFI05G08310.3"/>
    <property type="gene ID" value="ORUFI05G08310"/>
</dbReference>
<reference evidence="4" key="1">
    <citation type="submission" date="2013-06" db="EMBL/GenBank/DDBJ databases">
        <authorList>
            <person name="Zhao Q."/>
        </authorList>
    </citation>
    <scope>NUCLEOTIDE SEQUENCE</scope>
    <source>
        <strain evidence="4">cv. W1943</strain>
    </source>
</reference>
<dbReference type="AlphaFoldDB" id="A0A0E0PJ60"/>
<feature type="region of interest" description="Disordered" evidence="1">
    <location>
        <begin position="60"/>
        <end position="118"/>
    </location>
</feature>
<keyword evidence="4" id="KW-1185">Reference proteome</keyword>
<evidence type="ECO:0000313" key="4">
    <source>
        <dbReference type="Proteomes" id="UP000008022"/>
    </source>
</evidence>
<dbReference type="HOGENOM" id="CLU_2100777_0_0_1"/>
<evidence type="ECO:0000313" key="3">
    <source>
        <dbReference type="EnsemblPlants" id="ORUFI05G08310.3"/>
    </source>
</evidence>
<feature type="compositionally biased region" description="Low complexity" evidence="1">
    <location>
        <begin position="60"/>
        <end position="104"/>
    </location>
</feature>
<organism evidence="3 4">
    <name type="scientific">Oryza rufipogon</name>
    <name type="common">Brownbeard rice</name>
    <name type="synonym">Asian wild rice</name>
    <dbReference type="NCBI Taxonomy" id="4529"/>
    <lineage>
        <taxon>Eukaryota</taxon>
        <taxon>Viridiplantae</taxon>
        <taxon>Streptophyta</taxon>
        <taxon>Embryophyta</taxon>
        <taxon>Tracheophyta</taxon>
        <taxon>Spermatophyta</taxon>
        <taxon>Magnoliopsida</taxon>
        <taxon>Liliopsida</taxon>
        <taxon>Poales</taxon>
        <taxon>Poaceae</taxon>
        <taxon>BOP clade</taxon>
        <taxon>Oryzoideae</taxon>
        <taxon>Oryzeae</taxon>
        <taxon>Oryzinae</taxon>
        <taxon>Oryza</taxon>
    </lineage>
</organism>
<accession>A0A0E0PJ60</accession>
<protein>
    <submittedName>
        <fullName evidence="3">Uncharacterized protein</fullName>
    </submittedName>
</protein>
<keyword evidence="2" id="KW-0472">Membrane</keyword>
<feature type="transmembrane region" description="Helical" evidence="2">
    <location>
        <begin position="6"/>
        <end position="26"/>
    </location>
</feature>
<evidence type="ECO:0000256" key="2">
    <source>
        <dbReference type="SAM" id="Phobius"/>
    </source>
</evidence>
<reference evidence="3" key="2">
    <citation type="submission" date="2015-06" db="UniProtKB">
        <authorList>
            <consortium name="EnsemblPlants"/>
        </authorList>
    </citation>
    <scope>IDENTIFICATION</scope>
</reference>
<name>A0A0E0PJ60_ORYRU</name>
<keyword evidence="2" id="KW-1133">Transmembrane helix</keyword>
<evidence type="ECO:0000256" key="1">
    <source>
        <dbReference type="SAM" id="MobiDB-lite"/>
    </source>
</evidence>
<keyword evidence="2" id="KW-0812">Transmembrane</keyword>
<dbReference type="Proteomes" id="UP000008022">
    <property type="component" value="Unassembled WGS sequence"/>
</dbReference>
<dbReference type="EnsemblPlants" id="ORUFI05G08310.3">
    <property type="protein sequence ID" value="ORUFI05G08310.3"/>
    <property type="gene ID" value="ORUFI05G08310"/>
</dbReference>
<sequence>MYPIPSLFIPGIISPFSSKIISLHFLSRSFRIRRKREELGFREGIKGKGRICLRRGGTTTTMAAPAPTRRGRRAACTSATCRTAPTSAPSRTPSPTTAPSAPRSLWTVRRGGPAGSGS</sequence>
<proteinExistence type="predicted"/>